<evidence type="ECO:0000256" key="9">
    <source>
        <dbReference type="HAMAP-Rule" id="MF_00131"/>
    </source>
</evidence>
<evidence type="ECO:0000256" key="4">
    <source>
        <dbReference type="ARBA" id="ARBA00022605"/>
    </source>
</evidence>
<dbReference type="FunFam" id="3.20.20.70:FF:000037">
    <property type="entry name" value="Tryptophan synthase alpha chain"/>
    <property type="match status" value="1"/>
</dbReference>
<dbReference type="AlphaFoldDB" id="A0A9E9P3A3"/>
<feature type="active site" description="Proton acceptor" evidence="9">
    <location>
        <position position="60"/>
    </location>
</feature>
<dbReference type="InterPro" id="IPR011060">
    <property type="entry name" value="RibuloseP-bd_barrel"/>
</dbReference>
<name>A0A9E9P3A3_9BURK</name>
<evidence type="ECO:0000256" key="3">
    <source>
        <dbReference type="ARBA" id="ARBA00011270"/>
    </source>
</evidence>
<dbReference type="Proteomes" id="UP001156215">
    <property type="component" value="Chromosome"/>
</dbReference>
<dbReference type="InterPro" id="IPR018204">
    <property type="entry name" value="Trp_synthase_alpha_AS"/>
</dbReference>
<dbReference type="HAMAP" id="MF_00131">
    <property type="entry name" value="Trp_synth_alpha"/>
    <property type="match status" value="1"/>
</dbReference>
<keyword evidence="6 9" id="KW-0057">Aromatic amino acid biosynthesis</keyword>
<keyword evidence="7 9" id="KW-0456">Lyase</keyword>
<dbReference type="PANTHER" id="PTHR43406:SF1">
    <property type="entry name" value="TRYPTOPHAN SYNTHASE ALPHA CHAIN, CHLOROPLASTIC"/>
    <property type="match status" value="1"/>
</dbReference>
<dbReference type="CDD" id="cd04724">
    <property type="entry name" value="Tryptophan_synthase_alpha"/>
    <property type="match status" value="1"/>
</dbReference>
<evidence type="ECO:0000256" key="5">
    <source>
        <dbReference type="ARBA" id="ARBA00022822"/>
    </source>
</evidence>
<dbReference type="InterPro" id="IPR002028">
    <property type="entry name" value="Trp_synthase_suA"/>
</dbReference>
<reference evidence="11" key="1">
    <citation type="journal article" date="2022" name="Front. Microbiol.">
        <title>New perspectives on an old grouping: The genomic and phenotypic variability of Oxalobacter formigenes and the implications for calcium oxalate stone prevention.</title>
        <authorList>
            <person name="Chmiel J.A."/>
            <person name="Carr C."/>
            <person name="Stuivenberg G.A."/>
            <person name="Venema R."/>
            <person name="Chanyi R.M."/>
            <person name="Al K.F."/>
            <person name="Giguere D."/>
            <person name="Say H."/>
            <person name="Akouris P.P."/>
            <person name="Dominguez Romero S.A."/>
            <person name="Kwong A."/>
            <person name="Tai V."/>
            <person name="Koval S.F."/>
            <person name="Razvi H."/>
            <person name="Bjazevic J."/>
            <person name="Burton J.P."/>
        </authorList>
    </citation>
    <scope>NUCLEOTIDE SEQUENCE</scope>
    <source>
        <strain evidence="11">WoOx3</strain>
    </source>
</reference>
<dbReference type="Pfam" id="PF00290">
    <property type="entry name" value="Trp_syntA"/>
    <property type="match status" value="1"/>
</dbReference>
<evidence type="ECO:0000313" key="12">
    <source>
        <dbReference type="Proteomes" id="UP001156215"/>
    </source>
</evidence>
<proteinExistence type="inferred from homology"/>
<dbReference type="InterPro" id="IPR013785">
    <property type="entry name" value="Aldolase_TIM"/>
</dbReference>
<comment type="pathway">
    <text evidence="2 9">Amino-acid biosynthesis; L-tryptophan biosynthesis; L-tryptophan from chorismate: step 5/5.</text>
</comment>
<dbReference type="EMBL" id="CP098242">
    <property type="protein sequence ID" value="WAW10797.1"/>
    <property type="molecule type" value="Genomic_DNA"/>
</dbReference>
<dbReference type="PANTHER" id="PTHR43406">
    <property type="entry name" value="TRYPTOPHAN SYNTHASE, ALPHA CHAIN"/>
    <property type="match status" value="1"/>
</dbReference>
<evidence type="ECO:0000313" key="11">
    <source>
        <dbReference type="EMBL" id="WAW10797.1"/>
    </source>
</evidence>
<comment type="function">
    <text evidence="1 9">The alpha subunit is responsible for the aldol cleavage of indoleglycerol phosphate to indole and glyceraldehyde 3-phosphate.</text>
</comment>
<evidence type="ECO:0000256" key="6">
    <source>
        <dbReference type="ARBA" id="ARBA00023141"/>
    </source>
</evidence>
<organism evidence="11 12">
    <name type="scientific">Oxalobacter vibrioformis</name>
    <dbReference type="NCBI Taxonomy" id="933080"/>
    <lineage>
        <taxon>Bacteria</taxon>
        <taxon>Pseudomonadati</taxon>
        <taxon>Pseudomonadota</taxon>
        <taxon>Betaproteobacteria</taxon>
        <taxon>Burkholderiales</taxon>
        <taxon>Oxalobacteraceae</taxon>
        <taxon>Oxalobacter</taxon>
    </lineage>
</organism>
<dbReference type="KEGG" id="ovb:NB640_03890"/>
<comment type="catalytic activity">
    <reaction evidence="8 9">
        <text>(1S,2R)-1-C-(indol-3-yl)glycerol 3-phosphate + L-serine = D-glyceraldehyde 3-phosphate + L-tryptophan + H2O</text>
        <dbReference type="Rhea" id="RHEA:10532"/>
        <dbReference type="ChEBI" id="CHEBI:15377"/>
        <dbReference type="ChEBI" id="CHEBI:33384"/>
        <dbReference type="ChEBI" id="CHEBI:57912"/>
        <dbReference type="ChEBI" id="CHEBI:58866"/>
        <dbReference type="ChEBI" id="CHEBI:59776"/>
        <dbReference type="EC" id="4.2.1.20"/>
    </reaction>
</comment>
<evidence type="ECO:0000256" key="2">
    <source>
        <dbReference type="ARBA" id="ARBA00004733"/>
    </source>
</evidence>
<sequence length="265" mass="28799">MSRIQNTFTALKSKNRKALIPYITAGYPDPDTTVSLMHALVRGGADVIELGVPFSDPMADGPVVQRASEGALKNGISLHDIFRFVREFRQDDPDTPVVFMGYANLIERMGLESFVKNAREAGVDGVLVVDYPPEESESFSALMKANEMDTIFLLAPTSTEARMEKIGKIATGYVYYVSLRGVTGAATLNLDEVKSVIPSIRKHVPIPVCVGFGIRDGETAKAIGSLSDGVVIGSRLIQVLENSEKSRREADLENFMSGIRKALDG</sequence>
<dbReference type="Gene3D" id="3.20.20.70">
    <property type="entry name" value="Aldolase class I"/>
    <property type="match status" value="1"/>
</dbReference>
<dbReference type="GO" id="GO:0005829">
    <property type="term" value="C:cytosol"/>
    <property type="evidence" value="ECO:0007669"/>
    <property type="project" value="TreeGrafter"/>
</dbReference>
<feature type="active site" description="Proton acceptor" evidence="9">
    <location>
        <position position="49"/>
    </location>
</feature>
<comment type="similarity">
    <text evidence="9 10">Belongs to the TrpA family.</text>
</comment>
<evidence type="ECO:0000256" key="7">
    <source>
        <dbReference type="ARBA" id="ARBA00023239"/>
    </source>
</evidence>
<evidence type="ECO:0000256" key="10">
    <source>
        <dbReference type="RuleBase" id="RU003662"/>
    </source>
</evidence>
<dbReference type="RefSeq" id="WP_269309858.1">
    <property type="nucleotide sequence ID" value="NZ_CP098242.1"/>
</dbReference>
<dbReference type="GO" id="GO:0004834">
    <property type="term" value="F:tryptophan synthase activity"/>
    <property type="evidence" value="ECO:0007669"/>
    <property type="project" value="UniProtKB-UniRule"/>
</dbReference>
<keyword evidence="4 9" id="KW-0028">Amino-acid biosynthesis</keyword>
<gene>
    <name evidence="9 11" type="primary">trpA</name>
    <name evidence="11" type="ORF">NB640_03890</name>
</gene>
<comment type="subunit">
    <text evidence="3 9">Tetramer of two alpha and two beta chains.</text>
</comment>
<keyword evidence="12" id="KW-1185">Reference proteome</keyword>
<evidence type="ECO:0000256" key="8">
    <source>
        <dbReference type="ARBA" id="ARBA00049047"/>
    </source>
</evidence>
<keyword evidence="5 9" id="KW-0822">Tryptophan biosynthesis</keyword>
<evidence type="ECO:0000256" key="1">
    <source>
        <dbReference type="ARBA" id="ARBA00003365"/>
    </source>
</evidence>
<dbReference type="SUPFAM" id="SSF51366">
    <property type="entry name" value="Ribulose-phoshate binding barrel"/>
    <property type="match status" value="1"/>
</dbReference>
<dbReference type="PROSITE" id="PS00167">
    <property type="entry name" value="TRP_SYNTHASE_ALPHA"/>
    <property type="match status" value="1"/>
</dbReference>
<accession>A0A9E9P3A3</accession>
<dbReference type="NCBIfam" id="TIGR00262">
    <property type="entry name" value="trpA"/>
    <property type="match status" value="1"/>
</dbReference>
<protein>
    <recommendedName>
        <fullName evidence="9">Tryptophan synthase alpha chain</fullName>
        <ecNumber evidence="9">4.2.1.20</ecNumber>
    </recommendedName>
</protein>
<dbReference type="EC" id="4.2.1.20" evidence="9"/>